<gene>
    <name evidence="2" type="ORF">SteCoe_7929</name>
</gene>
<protein>
    <submittedName>
        <fullName evidence="2">Uncharacterized protein</fullName>
    </submittedName>
</protein>
<name>A0A1R2CLG2_9CILI</name>
<organism evidence="2 3">
    <name type="scientific">Stentor coeruleus</name>
    <dbReference type="NCBI Taxonomy" id="5963"/>
    <lineage>
        <taxon>Eukaryota</taxon>
        <taxon>Sar</taxon>
        <taxon>Alveolata</taxon>
        <taxon>Ciliophora</taxon>
        <taxon>Postciliodesmatophora</taxon>
        <taxon>Heterotrichea</taxon>
        <taxon>Heterotrichida</taxon>
        <taxon>Stentoridae</taxon>
        <taxon>Stentor</taxon>
    </lineage>
</organism>
<evidence type="ECO:0000313" key="2">
    <source>
        <dbReference type="EMBL" id="OMJ89847.1"/>
    </source>
</evidence>
<dbReference type="AlphaFoldDB" id="A0A1R2CLG2"/>
<evidence type="ECO:0000313" key="3">
    <source>
        <dbReference type="Proteomes" id="UP000187209"/>
    </source>
</evidence>
<keyword evidence="3" id="KW-1185">Reference proteome</keyword>
<dbReference type="Proteomes" id="UP000187209">
    <property type="component" value="Unassembled WGS sequence"/>
</dbReference>
<evidence type="ECO:0000256" key="1">
    <source>
        <dbReference type="SAM" id="MobiDB-lite"/>
    </source>
</evidence>
<accession>A0A1R2CLG2</accession>
<reference evidence="2 3" key="1">
    <citation type="submission" date="2016-11" db="EMBL/GenBank/DDBJ databases">
        <title>The macronuclear genome of Stentor coeruleus: a giant cell with tiny introns.</title>
        <authorList>
            <person name="Slabodnick M."/>
            <person name="Ruby J.G."/>
            <person name="Reiff S.B."/>
            <person name="Swart E.C."/>
            <person name="Gosai S."/>
            <person name="Prabakaran S."/>
            <person name="Witkowska E."/>
            <person name="Larue G.E."/>
            <person name="Fisher S."/>
            <person name="Freeman R.M."/>
            <person name="Gunawardena J."/>
            <person name="Chu W."/>
            <person name="Stover N.A."/>
            <person name="Gregory B.D."/>
            <person name="Nowacki M."/>
            <person name="Derisi J."/>
            <person name="Roy S.W."/>
            <person name="Marshall W.F."/>
            <person name="Sood P."/>
        </authorList>
    </citation>
    <scope>NUCLEOTIDE SEQUENCE [LARGE SCALE GENOMIC DNA]</scope>
    <source>
        <strain evidence="2">WM001</strain>
    </source>
</reference>
<comment type="caution">
    <text evidence="2">The sequence shown here is derived from an EMBL/GenBank/DDBJ whole genome shotgun (WGS) entry which is preliminary data.</text>
</comment>
<proteinExistence type="predicted"/>
<dbReference type="EMBL" id="MPUH01000116">
    <property type="protein sequence ID" value="OMJ89847.1"/>
    <property type="molecule type" value="Genomic_DNA"/>
</dbReference>
<sequence>MHKYKSISPLQKRNEIPPVLSQKCSQTKRPNSTPHSSMNQTSKLTSKIPHNKTATTIKKPMSSDKSVTNRSKDNIIGKSLVNNNLKESAHLINALKTYLIEPTGELNSILIEIPKYSARRVQDLKKWYKPTENYDALATCFLIIFAEIDETINKELVSLRRKIGEVFTSYISNSGKLYRLIRSLPEILKKIDFCPKNIIEAQKSLEIVAKEHLSNIFQDLHELLRLIINFCMKNTKKNPISKLTSKGYKINDENFHETKDLFEDSRIFKTYNEISQSNNNTNMEISFIDLANKPLTCSNKNKNSINFSMTYIKEKSQLVKERNISCKRFMKAVPIAGSLGRTICTPLKAPRSVSQSALIRKMISKIVE</sequence>
<feature type="compositionally biased region" description="Polar residues" evidence="1">
    <location>
        <begin position="22"/>
        <end position="45"/>
    </location>
</feature>
<feature type="region of interest" description="Disordered" evidence="1">
    <location>
        <begin position="1"/>
        <end position="69"/>
    </location>
</feature>